<dbReference type="OrthoDB" id="2462512at2"/>
<protein>
    <submittedName>
        <fullName evidence="2">LPXTG-motif cell wall anchor domain-containing protein</fullName>
    </submittedName>
</protein>
<keyword evidence="3" id="KW-1185">Reference proteome</keyword>
<evidence type="ECO:0000313" key="2">
    <source>
        <dbReference type="EMBL" id="EMT51393.1"/>
    </source>
</evidence>
<keyword evidence="1" id="KW-0472">Membrane</keyword>
<organism evidence="2 3">
    <name type="scientific">Brevibacillus borstelensis AK1</name>
    <dbReference type="NCBI Taxonomy" id="1300222"/>
    <lineage>
        <taxon>Bacteria</taxon>
        <taxon>Bacillati</taxon>
        <taxon>Bacillota</taxon>
        <taxon>Bacilli</taxon>
        <taxon>Bacillales</taxon>
        <taxon>Paenibacillaceae</taxon>
        <taxon>Brevibacillus</taxon>
    </lineage>
</organism>
<dbReference type="Proteomes" id="UP000012081">
    <property type="component" value="Unassembled WGS sequence"/>
</dbReference>
<dbReference type="EMBL" id="APBN01000008">
    <property type="protein sequence ID" value="EMT51393.1"/>
    <property type="molecule type" value="Genomic_DNA"/>
</dbReference>
<keyword evidence="1" id="KW-1133">Transmembrane helix</keyword>
<dbReference type="Gene3D" id="2.160.20.10">
    <property type="entry name" value="Single-stranded right-handed beta-helix, Pectin lyase-like"/>
    <property type="match status" value="1"/>
</dbReference>
<sequence length="423" mass="46133">MKWEQVKNWPWKRIAMGTAVLTSIVASTSFGTYAYFTSQVEDSSTFAAGKLEISLGETKARFQAADDQPFLPGVRFEKTLTVHNQSDVRVKYALLAEKEGGDDIVYDRLVVEVRRENEGGELLYHGRVSQLTLANVIIPELPKDESDDLHFSVYLPESTGNEVQQKSADVTFGFLATQQDNGHYFAQGGPVMTFTPQDLNGTKLVETLRMASKEAEKDSVTGLTFVLEEGSYDLSDMKLPEKVTWKAAPGKEGKVVIRADELQVSNAAFEGIRFEGSGTGLYVGSNVSFSGCTFDGQFDAAIRTMPDLSGEKTLEGLTVKDSTFAGAEAAILLDQTIKGAFIANNSFSGVQHAVVVANDRETEVQIVGNDFANVNKYAVDSGGVQVGDGIEGFKETSEENGDAKKLALHLFKADLYLEDNKYD</sequence>
<dbReference type="AlphaFoldDB" id="M8DD68"/>
<keyword evidence="1" id="KW-0812">Transmembrane</keyword>
<evidence type="ECO:0000313" key="3">
    <source>
        <dbReference type="Proteomes" id="UP000012081"/>
    </source>
</evidence>
<gene>
    <name evidence="2" type="ORF">I532_17608</name>
</gene>
<dbReference type="InterPro" id="IPR022121">
    <property type="entry name" value="Peptidase_M73_camelysin"/>
</dbReference>
<dbReference type="InterPro" id="IPR012334">
    <property type="entry name" value="Pectin_lyas_fold"/>
</dbReference>
<dbReference type="InterPro" id="IPR011050">
    <property type="entry name" value="Pectin_lyase_fold/virulence"/>
</dbReference>
<accession>M8DD68</accession>
<feature type="transmembrane region" description="Helical" evidence="1">
    <location>
        <begin position="14"/>
        <end position="36"/>
    </location>
</feature>
<dbReference type="SUPFAM" id="SSF51126">
    <property type="entry name" value="Pectin lyase-like"/>
    <property type="match status" value="1"/>
</dbReference>
<dbReference type="PATRIC" id="fig|1300222.3.peg.3690"/>
<dbReference type="STRING" id="1300222.I532_17608"/>
<dbReference type="RefSeq" id="WP_003389849.1">
    <property type="nucleotide sequence ID" value="NZ_APBN01000008.1"/>
</dbReference>
<evidence type="ECO:0000256" key="1">
    <source>
        <dbReference type="SAM" id="Phobius"/>
    </source>
</evidence>
<name>M8DD68_9BACL</name>
<comment type="caution">
    <text evidence="2">The sequence shown here is derived from an EMBL/GenBank/DDBJ whole genome shotgun (WGS) entry which is preliminary data.</text>
</comment>
<reference evidence="2 3" key="1">
    <citation type="submission" date="2013-03" db="EMBL/GenBank/DDBJ databases">
        <title>Assembly of a new bacterial strain Brevibacillus borstelensis AK1.</title>
        <authorList>
            <person name="Rajan I."/>
            <person name="PoliReddy D."/>
            <person name="Sugumar T."/>
            <person name="Rathinam K."/>
            <person name="Alqarawi S."/>
            <person name="Khalil A.B."/>
            <person name="Sivakumar N."/>
        </authorList>
    </citation>
    <scope>NUCLEOTIDE SEQUENCE [LARGE SCALE GENOMIC DNA]</scope>
    <source>
        <strain evidence="2 3">AK1</strain>
    </source>
</reference>
<dbReference type="Pfam" id="PF12389">
    <property type="entry name" value="Peptidase_M73"/>
    <property type="match status" value="1"/>
</dbReference>
<proteinExistence type="predicted"/>